<evidence type="ECO:0000256" key="6">
    <source>
        <dbReference type="ARBA" id="ARBA00023136"/>
    </source>
</evidence>
<feature type="domain" description="Methyl-accepting transducer" evidence="11">
    <location>
        <begin position="395"/>
        <end position="624"/>
    </location>
</feature>
<keyword evidence="3" id="KW-0145">Chemotaxis</keyword>
<evidence type="ECO:0000256" key="7">
    <source>
        <dbReference type="ARBA" id="ARBA00029447"/>
    </source>
</evidence>
<dbReference type="Pfam" id="PF00015">
    <property type="entry name" value="MCPsignal"/>
    <property type="match status" value="1"/>
</dbReference>
<dbReference type="GO" id="GO:0006935">
    <property type="term" value="P:chemotaxis"/>
    <property type="evidence" value="ECO:0007669"/>
    <property type="project" value="UniProtKB-KW"/>
</dbReference>
<dbReference type="EMBL" id="NXGJ01000001">
    <property type="protein sequence ID" value="PRM89331.1"/>
    <property type="molecule type" value="Genomic_DNA"/>
</dbReference>
<evidence type="ECO:0000256" key="8">
    <source>
        <dbReference type="PROSITE-ProRule" id="PRU00284"/>
    </source>
</evidence>
<dbReference type="PRINTS" id="PR00260">
    <property type="entry name" value="CHEMTRNSDUCR"/>
</dbReference>
<organism evidence="12 13">
    <name type="scientific">Aliarcobacter cryaerophilus</name>
    <dbReference type="NCBI Taxonomy" id="28198"/>
    <lineage>
        <taxon>Bacteria</taxon>
        <taxon>Pseudomonadati</taxon>
        <taxon>Campylobacterota</taxon>
        <taxon>Epsilonproteobacteria</taxon>
        <taxon>Campylobacterales</taxon>
        <taxon>Arcobacteraceae</taxon>
        <taxon>Aliarcobacter</taxon>
    </lineage>
</organism>
<dbReference type="Gene3D" id="1.10.287.950">
    <property type="entry name" value="Methyl-accepting chemotaxis protein"/>
    <property type="match status" value="1"/>
</dbReference>
<dbReference type="GO" id="GO:0007165">
    <property type="term" value="P:signal transduction"/>
    <property type="evidence" value="ECO:0007669"/>
    <property type="project" value="UniProtKB-KW"/>
</dbReference>
<comment type="similarity">
    <text evidence="7">Belongs to the methyl-accepting chemotaxis (MCP) protein family.</text>
</comment>
<evidence type="ECO:0000256" key="1">
    <source>
        <dbReference type="ARBA" id="ARBA00004651"/>
    </source>
</evidence>
<evidence type="ECO:0000256" key="5">
    <source>
        <dbReference type="ARBA" id="ARBA00022989"/>
    </source>
</evidence>
<gene>
    <name evidence="12" type="ORF">CJ669_02230</name>
</gene>
<keyword evidence="8" id="KW-0807">Transducer</keyword>
<evidence type="ECO:0000256" key="2">
    <source>
        <dbReference type="ARBA" id="ARBA00022475"/>
    </source>
</evidence>
<dbReference type="GO" id="GO:0004888">
    <property type="term" value="F:transmembrane signaling receptor activity"/>
    <property type="evidence" value="ECO:0007669"/>
    <property type="project" value="InterPro"/>
</dbReference>
<evidence type="ECO:0000313" key="13">
    <source>
        <dbReference type="Proteomes" id="UP000239065"/>
    </source>
</evidence>
<dbReference type="InterPro" id="IPR004089">
    <property type="entry name" value="MCPsignal_dom"/>
</dbReference>
<comment type="caution">
    <text evidence="12">The sequence shown here is derived from an EMBL/GenBank/DDBJ whole genome shotgun (WGS) entry which is preliminary data.</text>
</comment>
<keyword evidence="5 10" id="KW-1133">Transmembrane helix</keyword>
<dbReference type="AlphaFoldDB" id="A0A2S9SRX0"/>
<dbReference type="InterPro" id="IPR033480">
    <property type="entry name" value="sCache_2"/>
</dbReference>
<dbReference type="InterPro" id="IPR004090">
    <property type="entry name" value="Chemotax_Me-accpt_rcpt"/>
</dbReference>
<dbReference type="SMART" id="SM00283">
    <property type="entry name" value="MA"/>
    <property type="match status" value="1"/>
</dbReference>
<name>A0A2S9SRX0_9BACT</name>
<dbReference type="InterPro" id="IPR051310">
    <property type="entry name" value="MCP_chemotaxis"/>
</dbReference>
<feature type="transmembrane region" description="Helical" evidence="10">
    <location>
        <begin position="208"/>
        <end position="229"/>
    </location>
</feature>
<dbReference type="Gene3D" id="3.30.450.20">
    <property type="entry name" value="PAS domain"/>
    <property type="match status" value="1"/>
</dbReference>
<accession>A0A2S9SRX0</accession>
<dbReference type="Proteomes" id="UP000239065">
    <property type="component" value="Unassembled WGS sequence"/>
</dbReference>
<dbReference type="SUPFAM" id="SSF58104">
    <property type="entry name" value="Methyl-accepting chemotaxis protein (MCP) signaling domain"/>
    <property type="match status" value="1"/>
</dbReference>
<feature type="coiled-coil region" evidence="9">
    <location>
        <begin position="407"/>
        <end position="444"/>
    </location>
</feature>
<evidence type="ECO:0000256" key="3">
    <source>
        <dbReference type="ARBA" id="ARBA00022500"/>
    </source>
</evidence>
<keyword evidence="4 10" id="KW-0812">Transmembrane</keyword>
<protein>
    <submittedName>
        <fullName evidence="12">Chemotaxis protein</fullName>
    </submittedName>
</protein>
<dbReference type="SMART" id="SM01049">
    <property type="entry name" value="Cache_2"/>
    <property type="match status" value="1"/>
</dbReference>
<dbReference type="PANTHER" id="PTHR43531:SF11">
    <property type="entry name" value="METHYL-ACCEPTING CHEMOTAXIS PROTEIN 3"/>
    <property type="match status" value="1"/>
</dbReference>
<dbReference type="PROSITE" id="PS50111">
    <property type="entry name" value="CHEMOTAXIS_TRANSDUC_2"/>
    <property type="match status" value="1"/>
</dbReference>
<reference evidence="12 13" key="1">
    <citation type="submission" date="2017-09" db="EMBL/GenBank/DDBJ databases">
        <title>Reassesment of A. cryaerophilus.</title>
        <authorList>
            <person name="Perez-Cataluna A."/>
            <person name="Collado L."/>
            <person name="Salgado O."/>
            <person name="Lefinanco V."/>
            <person name="Figueras M.J."/>
        </authorList>
    </citation>
    <scope>NUCLEOTIDE SEQUENCE [LARGE SCALE GENOMIC DNA]</scope>
    <source>
        <strain evidence="12 13">LMG 9861</strain>
    </source>
</reference>
<dbReference type="RefSeq" id="WP_105908506.1">
    <property type="nucleotide sequence ID" value="NZ_NXGJ01000001.1"/>
</dbReference>
<evidence type="ECO:0000256" key="10">
    <source>
        <dbReference type="SAM" id="Phobius"/>
    </source>
</evidence>
<keyword evidence="2" id="KW-1003">Cell membrane</keyword>
<dbReference type="GO" id="GO:0005886">
    <property type="term" value="C:plasma membrane"/>
    <property type="evidence" value="ECO:0007669"/>
    <property type="project" value="UniProtKB-SubCell"/>
</dbReference>
<evidence type="ECO:0000313" key="12">
    <source>
        <dbReference type="EMBL" id="PRM89331.1"/>
    </source>
</evidence>
<evidence type="ECO:0000256" key="4">
    <source>
        <dbReference type="ARBA" id="ARBA00022692"/>
    </source>
</evidence>
<dbReference type="Pfam" id="PF17200">
    <property type="entry name" value="sCache_2"/>
    <property type="match status" value="1"/>
</dbReference>
<keyword evidence="6 10" id="KW-0472">Membrane</keyword>
<sequence length="642" mass="72180">MNINSLKIKLLLITIVPFTIGIFVLSGINFEKTQNTLNNTLKKFETTITKEKESLIQHQFEVAQTLIKTIIDKEQNIELAKQKVIELLTGIRYLDDKSGYFFAYEQRGDDYYFAFHPANPKLNNTKTNIKSPDAKGYAFREDLIKFSKEQKYITYHYENPSTKEVVLKMASSIFIPEFNWVLVTGIYADDIQKDINELQEEMNTDINTLFWIAIFVTVLLNIVLISIIVPSINKIILKPLNIFQTTLESFFKYLNNESNEVQAIKNYSKDEIGHMSKILDQNIEIARKEIDDNNLFIETIIDILEKFQKGDLSQRLNIEVDDINLSKLKSVMNQMAQELEKNIVNVLKVIDEYSKYDYVNRVDTTKISNHILQLANGVNILGDSITKMLIENKKNGETLSESSNILLSNVEKLNESSTSTAANLEETAASLEEMTSNLRSSTQNVEKMASIASSVTSRAKNGEKLANQTVSSMEEINIKISSINEAISVIDQIAFQTNILSLNAAVEAATAGEAGKGFAVVAGEVRNLANRSAQAANEIKNIVEIATQKADEGKHIANSMINGYSELNSDIMQTIDLIKEFENSSKEQLLGIEQINNAVAILDQKTQQNASVTSQTKDIAISTNSISKLIIEDVNKKRFKDK</sequence>
<dbReference type="PANTHER" id="PTHR43531">
    <property type="entry name" value="PROTEIN ICFG"/>
    <property type="match status" value="1"/>
</dbReference>
<evidence type="ECO:0000256" key="9">
    <source>
        <dbReference type="SAM" id="Coils"/>
    </source>
</evidence>
<proteinExistence type="inferred from homology"/>
<feature type="transmembrane region" description="Helical" evidence="10">
    <location>
        <begin position="6"/>
        <end position="28"/>
    </location>
</feature>
<keyword evidence="9" id="KW-0175">Coiled coil</keyword>
<evidence type="ECO:0000259" key="11">
    <source>
        <dbReference type="PROSITE" id="PS50111"/>
    </source>
</evidence>
<comment type="subcellular location">
    <subcellularLocation>
        <location evidence="1">Cell membrane</location>
        <topology evidence="1">Multi-pass membrane protein</topology>
    </subcellularLocation>
</comment>